<proteinExistence type="predicted"/>
<gene>
    <name evidence="2" type="ORF">H0235_011970</name>
</gene>
<dbReference type="Proteomes" id="UP000600918">
    <property type="component" value="Unassembled WGS sequence"/>
</dbReference>
<keyword evidence="3" id="KW-1185">Reference proteome</keyword>
<protein>
    <submittedName>
        <fullName evidence="2">Uncharacterized protein</fullName>
    </submittedName>
</protein>
<evidence type="ECO:0000313" key="2">
    <source>
        <dbReference type="EMBL" id="KAF7415378.1"/>
    </source>
</evidence>
<reference evidence="2" key="1">
    <citation type="journal article" date="2020" name="G3 (Bethesda)">
        <title>High-Quality Assemblies for Three Invasive Social Wasps from the &lt;i&gt;Vespula&lt;/i&gt; Genus.</title>
        <authorList>
            <person name="Harrop T.W.R."/>
            <person name="Guhlin J."/>
            <person name="McLaughlin G.M."/>
            <person name="Permina E."/>
            <person name="Stockwell P."/>
            <person name="Gilligan J."/>
            <person name="Le Lec M.F."/>
            <person name="Gruber M.A.M."/>
            <person name="Quinn O."/>
            <person name="Lovegrove M."/>
            <person name="Duncan E.J."/>
            <person name="Remnant E.J."/>
            <person name="Van Eeckhoven J."/>
            <person name="Graham B."/>
            <person name="Knapp R.A."/>
            <person name="Langford K.W."/>
            <person name="Kronenberg Z."/>
            <person name="Press M.O."/>
            <person name="Eacker S.M."/>
            <person name="Wilson-Rankin E.E."/>
            <person name="Purcell J."/>
            <person name="Lester P.J."/>
            <person name="Dearden P.K."/>
        </authorList>
    </citation>
    <scope>NUCLEOTIDE SEQUENCE</scope>
    <source>
        <strain evidence="2">Volc-1</strain>
    </source>
</reference>
<organism evidence="2 3">
    <name type="scientific">Vespula pensylvanica</name>
    <name type="common">Western yellow jacket</name>
    <name type="synonym">Wasp</name>
    <dbReference type="NCBI Taxonomy" id="30213"/>
    <lineage>
        <taxon>Eukaryota</taxon>
        <taxon>Metazoa</taxon>
        <taxon>Ecdysozoa</taxon>
        <taxon>Arthropoda</taxon>
        <taxon>Hexapoda</taxon>
        <taxon>Insecta</taxon>
        <taxon>Pterygota</taxon>
        <taxon>Neoptera</taxon>
        <taxon>Endopterygota</taxon>
        <taxon>Hymenoptera</taxon>
        <taxon>Apocrita</taxon>
        <taxon>Aculeata</taxon>
        <taxon>Vespoidea</taxon>
        <taxon>Vespidae</taxon>
        <taxon>Vespinae</taxon>
        <taxon>Vespula</taxon>
    </lineage>
</organism>
<feature type="compositionally biased region" description="Basic residues" evidence="1">
    <location>
        <begin position="1"/>
        <end position="11"/>
    </location>
</feature>
<accession>A0A834U3W6</accession>
<comment type="caution">
    <text evidence="2">The sequence shown here is derived from an EMBL/GenBank/DDBJ whole genome shotgun (WGS) entry which is preliminary data.</text>
</comment>
<evidence type="ECO:0000313" key="3">
    <source>
        <dbReference type="Proteomes" id="UP000600918"/>
    </source>
</evidence>
<name>A0A834U3W6_VESPE</name>
<feature type="region of interest" description="Disordered" evidence="1">
    <location>
        <begin position="1"/>
        <end position="38"/>
    </location>
</feature>
<dbReference type="AlphaFoldDB" id="A0A834U3W6"/>
<sequence length="128" mass="13830">MAGSTTKRRRRGGEDGRGGGEVGEVESDGETSVTKIDVADLQRGEDMNFADASVLRLSHGSNSLHSRIRESTFENLNGLALLSETFVEGQRTRRLLSAVAVVITGNGVSWGSRGWIYGTTTTTRTNRE</sequence>
<evidence type="ECO:0000256" key="1">
    <source>
        <dbReference type="SAM" id="MobiDB-lite"/>
    </source>
</evidence>
<dbReference type="EMBL" id="JACSDY010000011">
    <property type="protein sequence ID" value="KAF7415378.1"/>
    <property type="molecule type" value="Genomic_DNA"/>
</dbReference>